<feature type="transmembrane region" description="Helical" evidence="5">
    <location>
        <begin position="231"/>
        <end position="248"/>
    </location>
</feature>
<keyword evidence="2 5" id="KW-0812">Transmembrane</keyword>
<dbReference type="PANTHER" id="PTHR37422">
    <property type="entry name" value="TEICHURONIC ACID BIOSYNTHESIS PROTEIN TUAE"/>
    <property type="match status" value="1"/>
</dbReference>
<feature type="transmembrane region" description="Helical" evidence="5">
    <location>
        <begin position="50"/>
        <end position="67"/>
    </location>
</feature>
<organism evidence="7 8">
    <name type="scientific">Aurantibacter aestuarii</name>
    <dbReference type="NCBI Taxonomy" id="1266046"/>
    <lineage>
        <taxon>Bacteria</taxon>
        <taxon>Pseudomonadati</taxon>
        <taxon>Bacteroidota</taxon>
        <taxon>Flavobacteriia</taxon>
        <taxon>Flavobacteriales</taxon>
        <taxon>Flavobacteriaceae</taxon>
        <taxon>Aurantibacter</taxon>
    </lineage>
</organism>
<dbReference type="Pfam" id="PF04932">
    <property type="entry name" value="Wzy_C"/>
    <property type="match status" value="1"/>
</dbReference>
<keyword evidence="8" id="KW-1185">Reference proteome</keyword>
<dbReference type="InterPro" id="IPR007016">
    <property type="entry name" value="O-antigen_ligase-rel_domated"/>
</dbReference>
<dbReference type="OrthoDB" id="1118890at2"/>
<protein>
    <recommendedName>
        <fullName evidence="6">O-antigen ligase-related domain-containing protein</fullName>
    </recommendedName>
</protein>
<reference evidence="7 8" key="1">
    <citation type="submission" date="2018-03" db="EMBL/GenBank/DDBJ databases">
        <title>Mesoflavibacter sp. HG37 and Mesoflavibacter sp. HG96 sp.nov., two marine bacteria isolated from seawater of Western Pacific Ocean.</title>
        <authorList>
            <person name="Cheng H."/>
            <person name="Wu Y.-H."/>
            <person name="Guo L.-L."/>
            <person name="Xu X.-W."/>
        </authorList>
    </citation>
    <scope>NUCLEOTIDE SEQUENCE [LARGE SCALE GENOMIC DNA]</scope>
    <source>
        <strain evidence="7 8">KCTC 32269</strain>
    </source>
</reference>
<proteinExistence type="predicted"/>
<gene>
    <name evidence="7" type="ORF">C7H52_12760</name>
</gene>
<feature type="transmembrane region" description="Helical" evidence="5">
    <location>
        <begin position="101"/>
        <end position="119"/>
    </location>
</feature>
<feature type="transmembrane region" description="Helical" evidence="5">
    <location>
        <begin position="131"/>
        <end position="153"/>
    </location>
</feature>
<feature type="transmembrane region" description="Helical" evidence="5">
    <location>
        <begin position="20"/>
        <end position="38"/>
    </location>
</feature>
<feature type="transmembrane region" description="Helical" evidence="5">
    <location>
        <begin position="165"/>
        <end position="183"/>
    </location>
</feature>
<name>A0A2T1N5K5_9FLAO</name>
<evidence type="ECO:0000256" key="1">
    <source>
        <dbReference type="ARBA" id="ARBA00004141"/>
    </source>
</evidence>
<feature type="transmembrane region" description="Helical" evidence="5">
    <location>
        <begin position="203"/>
        <end position="222"/>
    </location>
</feature>
<evidence type="ECO:0000256" key="4">
    <source>
        <dbReference type="ARBA" id="ARBA00023136"/>
    </source>
</evidence>
<comment type="subcellular location">
    <subcellularLocation>
        <location evidence="1">Membrane</location>
        <topology evidence="1">Multi-pass membrane protein</topology>
    </subcellularLocation>
</comment>
<evidence type="ECO:0000256" key="3">
    <source>
        <dbReference type="ARBA" id="ARBA00022989"/>
    </source>
</evidence>
<feature type="transmembrane region" description="Helical" evidence="5">
    <location>
        <begin position="407"/>
        <end position="430"/>
    </location>
</feature>
<feature type="domain" description="O-antigen ligase-related" evidence="6">
    <location>
        <begin position="236"/>
        <end position="383"/>
    </location>
</feature>
<dbReference type="InterPro" id="IPR051533">
    <property type="entry name" value="WaaL-like"/>
</dbReference>
<dbReference type="PANTHER" id="PTHR37422:SF13">
    <property type="entry name" value="LIPOPOLYSACCHARIDE BIOSYNTHESIS PROTEIN PA4999-RELATED"/>
    <property type="match status" value="1"/>
</dbReference>
<evidence type="ECO:0000256" key="2">
    <source>
        <dbReference type="ARBA" id="ARBA00022692"/>
    </source>
</evidence>
<dbReference type="AlphaFoldDB" id="A0A2T1N5K5"/>
<feature type="transmembrane region" description="Helical" evidence="5">
    <location>
        <begin position="278"/>
        <end position="297"/>
    </location>
</feature>
<evidence type="ECO:0000313" key="8">
    <source>
        <dbReference type="Proteomes" id="UP000238426"/>
    </source>
</evidence>
<sequence length="451" mass="51426">MNFSFLRTIGLHALLGVFMYYFRSFGDIYLVLILVYFFRKAANTSANHKPLIFLYGCAYVVSVEVLFRMSGGTIFYEASKYVIILFSLCGIYERGINVKSFAYIFYLFLLIPGVYITLYEVDYGLNVRKAIAFNLSGPYCLGIAAIFTFGLRISKKEMLNLLRHFLYPLISILTYLFVFNPNVSEVVGGTGSNFSTSGGFGPNQVATVLGIAMFIMTIKFFYYSKNNFDKILDLILFVLFSFRAIVTFSRGGVITAILMILSFLFFLFLTTNGKQKRSIAISGLVFVIVGYIIWSISTIQTNGYIENRYANENARGIKKEDISTGRSDLFAFELKEFVENPFFGIGVGRVKQVRFERSGLHVASHNEMSRIIAEHGLLGLIAFSIILIVPLFFHLKHRRNIFFFPFYIFWFLTINHSSMRIAAPAFIYALTLLNYTNENPTLHRQQAIAEE</sequence>
<evidence type="ECO:0000313" key="7">
    <source>
        <dbReference type="EMBL" id="PSG86547.1"/>
    </source>
</evidence>
<feature type="transmembrane region" description="Helical" evidence="5">
    <location>
        <begin position="376"/>
        <end position="395"/>
    </location>
</feature>
<evidence type="ECO:0000259" key="6">
    <source>
        <dbReference type="Pfam" id="PF04932"/>
    </source>
</evidence>
<accession>A0A2T1N5K5</accession>
<dbReference type="RefSeq" id="WP_106464285.1">
    <property type="nucleotide sequence ID" value="NZ_PXOQ01000015.1"/>
</dbReference>
<dbReference type="EMBL" id="PXOQ01000015">
    <property type="protein sequence ID" value="PSG86547.1"/>
    <property type="molecule type" value="Genomic_DNA"/>
</dbReference>
<keyword evidence="4 5" id="KW-0472">Membrane</keyword>
<feature type="transmembrane region" description="Helical" evidence="5">
    <location>
        <begin position="73"/>
        <end position="92"/>
    </location>
</feature>
<dbReference type="Proteomes" id="UP000238426">
    <property type="component" value="Unassembled WGS sequence"/>
</dbReference>
<keyword evidence="3 5" id="KW-1133">Transmembrane helix</keyword>
<dbReference type="GO" id="GO:0016020">
    <property type="term" value="C:membrane"/>
    <property type="evidence" value="ECO:0007669"/>
    <property type="project" value="UniProtKB-SubCell"/>
</dbReference>
<evidence type="ECO:0000256" key="5">
    <source>
        <dbReference type="SAM" id="Phobius"/>
    </source>
</evidence>
<feature type="transmembrane region" description="Helical" evidence="5">
    <location>
        <begin position="254"/>
        <end position="271"/>
    </location>
</feature>
<comment type="caution">
    <text evidence="7">The sequence shown here is derived from an EMBL/GenBank/DDBJ whole genome shotgun (WGS) entry which is preliminary data.</text>
</comment>